<keyword evidence="3" id="KW-1185">Reference proteome</keyword>
<dbReference type="Pfam" id="PF13460">
    <property type="entry name" value="NAD_binding_10"/>
    <property type="match status" value="1"/>
</dbReference>
<dbReference type="AlphaFoldDB" id="A0A1I0W1P5"/>
<dbReference type="EMBL" id="FOKG01000001">
    <property type="protein sequence ID" value="SFA82522.1"/>
    <property type="molecule type" value="Genomic_DNA"/>
</dbReference>
<feature type="domain" description="NAD(P)-binding" evidence="1">
    <location>
        <begin position="7"/>
        <end position="192"/>
    </location>
</feature>
<gene>
    <name evidence="2" type="ORF">SAMN05216266_101667</name>
</gene>
<evidence type="ECO:0000313" key="3">
    <source>
        <dbReference type="Proteomes" id="UP000243799"/>
    </source>
</evidence>
<evidence type="ECO:0000313" key="2">
    <source>
        <dbReference type="EMBL" id="SFA82522.1"/>
    </source>
</evidence>
<proteinExistence type="predicted"/>
<dbReference type="STRING" id="490629.SAMN05216266_101667"/>
<accession>A0A1I0W1P5</accession>
<sequence>MRVVIAGGHGKIALQLEKLLAANGDDAVGIIRNPEQAADLRDVSAEPAVLDLESADVAAVAEVLSGADVAVFAAGAGPGSGTARKETVDRAAAALFAEAAERAGVRRHLQVSAMGLDRADEEGMDETFAVYLRAKAAAEEDLRARDLDWTILRPGRLTDEPGSGAVHLAEDVPAGAVSRQDVAAVLAELVADESITVRRTLELTSGNTPIEEALSRL</sequence>
<dbReference type="InterPro" id="IPR016040">
    <property type="entry name" value="NAD(P)-bd_dom"/>
</dbReference>
<dbReference type="OrthoDB" id="4248066at2"/>
<dbReference type="PANTHER" id="PTHR15020">
    <property type="entry name" value="FLAVIN REDUCTASE-RELATED"/>
    <property type="match status" value="1"/>
</dbReference>
<dbReference type="SUPFAM" id="SSF51735">
    <property type="entry name" value="NAD(P)-binding Rossmann-fold domains"/>
    <property type="match status" value="1"/>
</dbReference>
<protein>
    <submittedName>
        <fullName evidence="2">NAD(P)H-binding</fullName>
    </submittedName>
</protein>
<dbReference type="Proteomes" id="UP000243799">
    <property type="component" value="Unassembled WGS sequence"/>
</dbReference>
<reference evidence="3" key="1">
    <citation type="submission" date="2016-10" db="EMBL/GenBank/DDBJ databases">
        <authorList>
            <person name="Varghese N."/>
            <person name="Submissions S."/>
        </authorList>
    </citation>
    <scope>NUCLEOTIDE SEQUENCE [LARGE SCALE GENOMIC DNA]</scope>
    <source>
        <strain evidence="3">CGMCC 4.3568</strain>
    </source>
</reference>
<name>A0A1I0W1P5_9PSEU</name>
<dbReference type="Gene3D" id="3.40.50.720">
    <property type="entry name" value="NAD(P)-binding Rossmann-like Domain"/>
    <property type="match status" value="1"/>
</dbReference>
<dbReference type="RefSeq" id="WP_091669080.1">
    <property type="nucleotide sequence ID" value="NZ_FOKG01000001.1"/>
</dbReference>
<dbReference type="InterPro" id="IPR036291">
    <property type="entry name" value="NAD(P)-bd_dom_sf"/>
</dbReference>
<dbReference type="PANTHER" id="PTHR15020:SF50">
    <property type="entry name" value="UPF0659 PROTEIN YMR090W"/>
    <property type="match status" value="1"/>
</dbReference>
<organism evidence="2 3">
    <name type="scientific">Amycolatopsis marina</name>
    <dbReference type="NCBI Taxonomy" id="490629"/>
    <lineage>
        <taxon>Bacteria</taxon>
        <taxon>Bacillati</taxon>
        <taxon>Actinomycetota</taxon>
        <taxon>Actinomycetes</taxon>
        <taxon>Pseudonocardiales</taxon>
        <taxon>Pseudonocardiaceae</taxon>
        <taxon>Amycolatopsis</taxon>
    </lineage>
</organism>
<evidence type="ECO:0000259" key="1">
    <source>
        <dbReference type="Pfam" id="PF13460"/>
    </source>
</evidence>